<gene>
    <name evidence="1" type="ORF">ElyMa_005113700</name>
</gene>
<evidence type="ECO:0000313" key="1">
    <source>
        <dbReference type="EMBL" id="GFS22642.1"/>
    </source>
</evidence>
<dbReference type="EMBL" id="BMAT01010219">
    <property type="protein sequence ID" value="GFS22642.1"/>
    <property type="molecule type" value="Genomic_DNA"/>
</dbReference>
<protein>
    <submittedName>
        <fullName evidence="1">Uncharacterized protein</fullName>
    </submittedName>
</protein>
<dbReference type="AlphaFoldDB" id="A0AAV4JM80"/>
<organism evidence="1 2">
    <name type="scientific">Elysia marginata</name>
    <dbReference type="NCBI Taxonomy" id="1093978"/>
    <lineage>
        <taxon>Eukaryota</taxon>
        <taxon>Metazoa</taxon>
        <taxon>Spiralia</taxon>
        <taxon>Lophotrochozoa</taxon>
        <taxon>Mollusca</taxon>
        <taxon>Gastropoda</taxon>
        <taxon>Heterobranchia</taxon>
        <taxon>Euthyneura</taxon>
        <taxon>Panpulmonata</taxon>
        <taxon>Sacoglossa</taxon>
        <taxon>Placobranchoidea</taxon>
        <taxon>Plakobranchidae</taxon>
        <taxon>Elysia</taxon>
    </lineage>
</organism>
<proteinExistence type="predicted"/>
<sequence length="119" mass="13553">MPLVNNKTETLSQFIDEVREGLDSINDTIPPFLMNLLNNETSSVFSQLSKAVCGKRTSIFNEHRQGDGMTSTLSWLFEIVMNENRVGKEKIPDPEFGEYCSSLTRNVLRLLSTVEHTWN</sequence>
<accession>A0AAV4JM80</accession>
<keyword evidence="2" id="KW-1185">Reference proteome</keyword>
<comment type="caution">
    <text evidence="1">The sequence shown here is derived from an EMBL/GenBank/DDBJ whole genome shotgun (WGS) entry which is preliminary data.</text>
</comment>
<dbReference type="Proteomes" id="UP000762676">
    <property type="component" value="Unassembled WGS sequence"/>
</dbReference>
<evidence type="ECO:0000313" key="2">
    <source>
        <dbReference type="Proteomes" id="UP000762676"/>
    </source>
</evidence>
<name>A0AAV4JM80_9GAST</name>
<reference evidence="1 2" key="1">
    <citation type="journal article" date="2021" name="Elife">
        <title>Chloroplast acquisition without the gene transfer in kleptoplastic sea slugs, Plakobranchus ocellatus.</title>
        <authorList>
            <person name="Maeda T."/>
            <person name="Takahashi S."/>
            <person name="Yoshida T."/>
            <person name="Shimamura S."/>
            <person name="Takaki Y."/>
            <person name="Nagai Y."/>
            <person name="Toyoda A."/>
            <person name="Suzuki Y."/>
            <person name="Arimoto A."/>
            <person name="Ishii H."/>
            <person name="Satoh N."/>
            <person name="Nishiyama T."/>
            <person name="Hasebe M."/>
            <person name="Maruyama T."/>
            <person name="Minagawa J."/>
            <person name="Obokata J."/>
            <person name="Shigenobu S."/>
        </authorList>
    </citation>
    <scope>NUCLEOTIDE SEQUENCE [LARGE SCALE GENOMIC DNA]</scope>
</reference>